<reference evidence="1" key="2">
    <citation type="submission" date="2023-05" db="EMBL/GenBank/DDBJ databases">
        <authorList>
            <consortium name="Lawrence Berkeley National Laboratory"/>
            <person name="Steindorff A."/>
            <person name="Hensen N."/>
            <person name="Bonometti L."/>
            <person name="Westerberg I."/>
            <person name="Brannstrom I.O."/>
            <person name="Guillou S."/>
            <person name="Cros-Aarteil S."/>
            <person name="Calhoun S."/>
            <person name="Haridas S."/>
            <person name="Kuo A."/>
            <person name="Mondo S."/>
            <person name="Pangilinan J."/>
            <person name="Riley R."/>
            <person name="Labutti K."/>
            <person name="Andreopoulos B."/>
            <person name="Lipzen A."/>
            <person name="Chen C."/>
            <person name="Yanf M."/>
            <person name="Daum C."/>
            <person name="Ng V."/>
            <person name="Clum A."/>
            <person name="Ohm R."/>
            <person name="Martin F."/>
            <person name="Silar P."/>
            <person name="Natvig D."/>
            <person name="Lalanne C."/>
            <person name="Gautier V."/>
            <person name="Ament-Velasquez S.L."/>
            <person name="Kruys A."/>
            <person name="Hutchinson M.I."/>
            <person name="Powell A.J."/>
            <person name="Barry K."/>
            <person name="Miller A.N."/>
            <person name="Grigoriev I.V."/>
            <person name="Debuchy R."/>
            <person name="Gladieux P."/>
            <person name="Thoren M.H."/>
            <person name="Johannesson H."/>
        </authorList>
    </citation>
    <scope>NUCLEOTIDE SEQUENCE</scope>
    <source>
        <strain evidence="1">PSN293</strain>
    </source>
</reference>
<keyword evidence="2" id="KW-1185">Reference proteome</keyword>
<reference evidence="1" key="1">
    <citation type="journal article" date="2023" name="Mol. Phylogenet. Evol.">
        <title>Genome-scale phylogeny and comparative genomics of the fungal order Sordariales.</title>
        <authorList>
            <person name="Hensen N."/>
            <person name="Bonometti L."/>
            <person name="Westerberg I."/>
            <person name="Brannstrom I.O."/>
            <person name="Guillou S."/>
            <person name="Cros-Aarteil S."/>
            <person name="Calhoun S."/>
            <person name="Haridas S."/>
            <person name="Kuo A."/>
            <person name="Mondo S."/>
            <person name="Pangilinan J."/>
            <person name="Riley R."/>
            <person name="LaButti K."/>
            <person name="Andreopoulos B."/>
            <person name="Lipzen A."/>
            <person name="Chen C."/>
            <person name="Yan M."/>
            <person name="Daum C."/>
            <person name="Ng V."/>
            <person name="Clum A."/>
            <person name="Steindorff A."/>
            <person name="Ohm R.A."/>
            <person name="Martin F."/>
            <person name="Silar P."/>
            <person name="Natvig D.O."/>
            <person name="Lalanne C."/>
            <person name="Gautier V."/>
            <person name="Ament-Velasquez S.L."/>
            <person name="Kruys A."/>
            <person name="Hutchinson M.I."/>
            <person name="Powell A.J."/>
            <person name="Barry K."/>
            <person name="Miller A.N."/>
            <person name="Grigoriev I.V."/>
            <person name="Debuchy R."/>
            <person name="Gladieux P."/>
            <person name="Hiltunen Thoren M."/>
            <person name="Johannesson H."/>
        </authorList>
    </citation>
    <scope>NUCLEOTIDE SEQUENCE</scope>
    <source>
        <strain evidence="1">PSN293</strain>
    </source>
</reference>
<dbReference type="GO" id="GO:0003676">
    <property type="term" value="F:nucleic acid binding"/>
    <property type="evidence" value="ECO:0007669"/>
    <property type="project" value="InterPro"/>
</dbReference>
<evidence type="ECO:0000313" key="2">
    <source>
        <dbReference type="Proteomes" id="UP001301769"/>
    </source>
</evidence>
<evidence type="ECO:0008006" key="3">
    <source>
        <dbReference type="Google" id="ProtNLM"/>
    </source>
</evidence>
<organism evidence="1 2">
    <name type="scientific">Rhypophila decipiens</name>
    <dbReference type="NCBI Taxonomy" id="261697"/>
    <lineage>
        <taxon>Eukaryota</taxon>
        <taxon>Fungi</taxon>
        <taxon>Dikarya</taxon>
        <taxon>Ascomycota</taxon>
        <taxon>Pezizomycotina</taxon>
        <taxon>Sordariomycetes</taxon>
        <taxon>Sordariomycetidae</taxon>
        <taxon>Sordariales</taxon>
        <taxon>Naviculisporaceae</taxon>
        <taxon>Rhypophila</taxon>
    </lineage>
</organism>
<feature type="non-terminal residue" evidence="1">
    <location>
        <position position="1"/>
    </location>
</feature>
<dbReference type="AlphaFoldDB" id="A0AAN7B8D8"/>
<accession>A0AAN7B8D8</accession>
<name>A0AAN7B8D8_9PEZI</name>
<dbReference type="InterPro" id="IPR035979">
    <property type="entry name" value="RBD_domain_sf"/>
</dbReference>
<comment type="caution">
    <text evidence="1">The sequence shown here is derived from an EMBL/GenBank/DDBJ whole genome shotgun (WGS) entry which is preliminary data.</text>
</comment>
<sequence>LPDRDNCAFWLTHFPPDVTYKEVFDQIRNCGRIHEVHINNHEADNTRGAAAKVVFFDRQGANRFFLQHVLDPQRGGGAGRMSVRGWTVRCVRNRVRLIHREYLPADHTRVIRITGPRDDVNYERMIGHISALCHFDLEDAIMFHHPRATNLGDIEFRFARYDAQALVVWLSFNRDPYWQGTNPPITARFMPDPCDVQPLQNPAPAPQAQLNLTN</sequence>
<evidence type="ECO:0000313" key="1">
    <source>
        <dbReference type="EMBL" id="KAK4211885.1"/>
    </source>
</evidence>
<dbReference type="SUPFAM" id="SSF54928">
    <property type="entry name" value="RNA-binding domain, RBD"/>
    <property type="match status" value="1"/>
</dbReference>
<gene>
    <name evidence="1" type="ORF">QBC37DRAFT_289273</name>
</gene>
<protein>
    <recommendedName>
        <fullName evidence="3">RRM domain-containing protein</fullName>
    </recommendedName>
</protein>
<dbReference type="EMBL" id="MU858139">
    <property type="protein sequence ID" value="KAK4211885.1"/>
    <property type="molecule type" value="Genomic_DNA"/>
</dbReference>
<dbReference type="Proteomes" id="UP001301769">
    <property type="component" value="Unassembled WGS sequence"/>
</dbReference>
<proteinExistence type="predicted"/>